<comment type="subcellular location">
    <subcellularLocation>
        <location evidence="1">Cell membrane</location>
        <topology evidence="1">Multi-pass membrane protein</topology>
    </subcellularLocation>
</comment>
<dbReference type="InterPro" id="IPR017871">
    <property type="entry name" value="ABC_transporter-like_CS"/>
</dbReference>
<dbReference type="SMART" id="SM00382">
    <property type="entry name" value="AAA"/>
    <property type="match status" value="1"/>
</dbReference>
<dbReference type="Proteomes" id="UP001168883">
    <property type="component" value="Unassembled WGS sequence"/>
</dbReference>
<dbReference type="InterPro" id="IPR039421">
    <property type="entry name" value="Type_1_exporter"/>
</dbReference>
<evidence type="ECO:0000313" key="11">
    <source>
        <dbReference type="Proteomes" id="UP001168883"/>
    </source>
</evidence>
<dbReference type="Gene3D" id="3.40.50.300">
    <property type="entry name" value="P-loop containing nucleotide triphosphate hydrolases"/>
    <property type="match status" value="1"/>
</dbReference>
<evidence type="ECO:0000256" key="3">
    <source>
        <dbReference type="ARBA" id="ARBA00022741"/>
    </source>
</evidence>
<feature type="transmembrane region" description="Helical" evidence="7">
    <location>
        <begin position="16"/>
        <end position="37"/>
    </location>
</feature>
<dbReference type="SUPFAM" id="SSF90123">
    <property type="entry name" value="ABC transporter transmembrane region"/>
    <property type="match status" value="1"/>
</dbReference>
<keyword evidence="11" id="KW-1185">Reference proteome</keyword>
<feature type="transmembrane region" description="Helical" evidence="7">
    <location>
        <begin position="145"/>
        <end position="172"/>
    </location>
</feature>
<gene>
    <name evidence="10" type="ORF">Q3C12_07190</name>
</gene>
<dbReference type="PROSITE" id="PS00211">
    <property type="entry name" value="ABC_TRANSPORTER_1"/>
    <property type="match status" value="1"/>
</dbReference>
<evidence type="ECO:0000256" key="2">
    <source>
        <dbReference type="ARBA" id="ARBA00022692"/>
    </source>
</evidence>
<accession>A0ABT8V5S6</accession>
<keyword evidence="3" id="KW-0547">Nucleotide-binding</keyword>
<protein>
    <submittedName>
        <fullName evidence="10">ABC transporter ATP-binding protein</fullName>
    </submittedName>
</protein>
<evidence type="ECO:0000256" key="5">
    <source>
        <dbReference type="ARBA" id="ARBA00022989"/>
    </source>
</evidence>
<dbReference type="InterPro" id="IPR003439">
    <property type="entry name" value="ABC_transporter-like_ATP-bd"/>
</dbReference>
<dbReference type="InterPro" id="IPR027417">
    <property type="entry name" value="P-loop_NTPase"/>
</dbReference>
<dbReference type="PROSITE" id="PS50929">
    <property type="entry name" value="ABC_TM1F"/>
    <property type="match status" value="1"/>
</dbReference>
<dbReference type="GO" id="GO:0005524">
    <property type="term" value="F:ATP binding"/>
    <property type="evidence" value="ECO:0007669"/>
    <property type="project" value="UniProtKB-KW"/>
</dbReference>
<dbReference type="PANTHER" id="PTHR43394:SF1">
    <property type="entry name" value="ATP-BINDING CASSETTE SUB-FAMILY B MEMBER 10, MITOCHONDRIAL"/>
    <property type="match status" value="1"/>
</dbReference>
<feature type="transmembrane region" description="Helical" evidence="7">
    <location>
        <begin position="58"/>
        <end position="80"/>
    </location>
</feature>
<evidence type="ECO:0000256" key="6">
    <source>
        <dbReference type="ARBA" id="ARBA00023136"/>
    </source>
</evidence>
<sequence length="577" mass="64692">MANLKWILGHIALRKWKIIGCILLMMAEGAALLATVAMQKVMIDDVFLGQKYHLFGSLIAAVIGAYAVYSLLFTLVPYLVHRNITAIRSGMYREFLGFMERIPMLRWQKERTADYVYRLTTDIFQAAHTAGSDIPKLIQQLTTVVILAVIIGLASPFLLLAIGGLSCLYLALGRRFARLRKRAADEVNAGKAELLVHIEESVSSTREVIANDRQSWERDRFNDRFNRYFSSVLRQTKLLNRQLLACDPVKWAANLLVLGYGGMLVLQGKLSLGMFVVTYQYARHFMDTVQQMYDLSMNVSGYLSSVERIRHVTEADGEADGTLPFQDEVRRIGFHHVSFDYGDAGKRILHQISLELPAGRKIAFVGESGSGKSTIAKLLIRFYDPCEGAVTVNGRQLAAVSRKDWLDKVGIVFQEPYFFPGSIRHNLQLGMEHVSESQLVRACQVACIHEFVTSLPNGYDTTIGERGISLSGGQRQRLALARILLKEPEILILDEATSALDVETEYEVQQNLDEARRGKTTIVIAHRLSTVKNADVIFVLDKGHIAGQGKHEELLRCHEGYQRLVAAQHRASARLSI</sequence>
<evidence type="ECO:0000259" key="8">
    <source>
        <dbReference type="PROSITE" id="PS50893"/>
    </source>
</evidence>
<proteinExistence type="predicted"/>
<dbReference type="SUPFAM" id="SSF52540">
    <property type="entry name" value="P-loop containing nucleoside triphosphate hydrolases"/>
    <property type="match status" value="1"/>
</dbReference>
<dbReference type="InterPro" id="IPR011527">
    <property type="entry name" value="ABC1_TM_dom"/>
</dbReference>
<dbReference type="InterPro" id="IPR036640">
    <property type="entry name" value="ABC1_TM_sf"/>
</dbReference>
<dbReference type="PANTHER" id="PTHR43394">
    <property type="entry name" value="ATP-DEPENDENT PERMEASE MDL1, MITOCHONDRIAL"/>
    <property type="match status" value="1"/>
</dbReference>
<reference evidence="10" key="1">
    <citation type="submission" date="2023-07" db="EMBL/GenBank/DDBJ databases">
        <authorList>
            <person name="Aktuganov G."/>
            <person name="Boyko T."/>
            <person name="Delegan Y."/>
            <person name="Galimzianova N."/>
            <person name="Gilvanova E."/>
            <person name="Korobov V."/>
            <person name="Kuzmina L."/>
            <person name="Melentiev A."/>
            <person name="Milman P."/>
            <person name="Ryabova A."/>
            <person name="Stupak E."/>
            <person name="Yasakov T."/>
            <person name="Zharikova N."/>
            <person name="Zhurenko E."/>
        </authorList>
    </citation>
    <scope>NUCLEOTIDE SEQUENCE</scope>
    <source>
        <strain evidence="10">IB-739</strain>
    </source>
</reference>
<evidence type="ECO:0000259" key="9">
    <source>
        <dbReference type="PROSITE" id="PS50929"/>
    </source>
</evidence>
<dbReference type="Gene3D" id="1.20.1560.10">
    <property type="entry name" value="ABC transporter type 1, transmembrane domain"/>
    <property type="match status" value="1"/>
</dbReference>
<feature type="domain" description="ABC transmembrane type-1" evidence="9">
    <location>
        <begin position="19"/>
        <end position="301"/>
    </location>
</feature>
<dbReference type="CDD" id="cd07346">
    <property type="entry name" value="ABC_6TM_exporters"/>
    <property type="match status" value="1"/>
</dbReference>
<dbReference type="EMBL" id="JAUMKJ010000007">
    <property type="protein sequence ID" value="MDO3676784.1"/>
    <property type="molecule type" value="Genomic_DNA"/>
</dbReference>
<evidence type="ECO:0000256" key="1">
    <source>
        <dbReference type="ARBA" id="ARBA00004651"/>
    </source>
</evidence>
<evidence type="ECO:0000313" key="10">
    <source>
        <dbReference type="EMBL" id="MDO3676784.1"/>
    </source>
</evidence>
<keyword evidence="6 7" id="KW-0472">Membrane</keyword>
<evidence type="ECO:0000256" key="4">
    <source>
        <dbReference type="ARBA" id="ARBA00022840"/>
    </source>
</evidence>
<evidence type="ECO:0000256" key="7">
    <source>
        <dbReference type="SAM" id="Phobius"/>
    </source>
</evidence>
<dbReference type="PROSITE" id="PS50893">
    <property type="entry name" value="ABC_TRANSPORTER_2"/>
    <property type="match status" value="1"/>
</dbReference>
<keyword evidence="5 7" id="KW-1133">Transmembrane helix</keyword>
<keyword evidence="2 7" id="KW-0812">Transmembrane</keyword>
<organism evidence="10 11">
    <name type="scientific">Paenibacillus ehimensis</name>
    <dbReference type="NCBI Taxonomy" id="79264"/>
    <lineage>
        <taxon>Bacteria</taxon>
        <taxon>Bacillati</taxon>
        <taxon>Bacillota</taxon>
        <taxon>Bacilli</taxon>
        <taxon>Bacillales</taxon>
        <taxon>Paenibacillaceae</taxon>
        <taxon>Paenibacillus</taxon>
    </lineage>
</organism>
<dbReference type="InterPro" id="IPR003593">
    <property type="entry name" value="AAA+_ATPase"/>
</dbReference>
<keyword evidence="4 10" id="KW-0067">ATP-binding</keyword>
<dbReference type="RefSeq" id="WP_302877793.1">
    <property type="nucleotide sequence ID" value="NZ_JAUMKJ010000007.1"/>
</dbReference>
<dbReference type="Pfam" id="PF00005">
    <property type="entry name" value="ABC_tran"/>
    <property type="match status" value="1"/>
</dbReference>
<comment type="caution">
    <text evidence="10">The sequence shown here is derived from an EMBL/GenBank/DDBJ whole genome shotgun (WGS) entry which is preliminary data.</text>
</comment>
<feature type="domain" description="ABC transporter" evidence="8">
    <location>
        <begin position="332"/>
        <end position="567"/>
    </location>
</feature>
<dbReference type="Pfam" id="PF00664">
    <property type="entry name" value="ABC_membrane"/>
    <property type="match status" value="1"/>
</dbReference>
<name>A0ABT8V5S6_9BACL</name>